<keyword evidence="4" id="KW-0547">Nucleotide-binding</keyword>
<keyword evidence="12" id="KW-1185">Reference proteome</keyword>
<dbReference type="InterPro" id="IPR042197">
    <property type="entry name" value="Apaf_helical"/>
</dbReference>
<dbReference type="PANTHER" id="PTHR33463">
    <property type="entry name" value="NB-ARC DOMAIN-CONTAINING PROTEIN-RELATED"/>
    <property type="match status" value="1"/>
</dbReference>
<dbReference type="Pfam" id="PF23247">
    <property type="entry name" value="LRR_RPS2"/>
    <property type="match status" value="1"/>
</dbReference>
<dbReference type="InterPro" id="IPR003591">
    <property type="entry name" value="Leu-rich_rpt_typical-subtyp"/>
</dbReference>
<dbReference type="InterPro" id="IPR057135">
    <property type="entry name" value="At4g27190-like_LRR"/>
</dbReference>
<accession>A0A6P5Y2E3</accession>
<feature type="domain" description="Disease resistance R13L4/SHOC-2-like LRR" evidence="11">
    <location>
        <begin position="569"/>
        <end position="710"/>
    </location>
</feature>
<gene>
    <name evidence="13 14" type="primary">LOC111288068</name>
</gene>
<dbReference type="Gene3D" id="1.10.10.10">
    <property type="entry name" value="Winged helix-like DNA-binding domain superfamily/Winged helix DNA-binding domain"/>
    <property type="match status" value="1"/>
</dbReference>
<dbReference type="SUPFAM" id="SSF52058">
    <property type="entry name" value="L domain-like"/>
    <property type="match status" value="1"/>
</dbReference>
<dbReference type="InterPro" id="IPR058922">
    <property type="entry name" value="WHD_DRP"/>
</dbReference>
<dbReference type="Gene3D" id="3.40.50.300">
    <property type="entry name" value="P-loop containing nucleotide triphosphate hydrolases"/>
    <property type="match status" value="1"/>
</dbReference>
<dbReference type="InterPro" id="IPR001611">
    <property type="entry name" value="Leu-rich_rpt"/>
</dbReference>
<sequence>MDFLLNKFDESWDTPTNLDEKMKDLKRKQAELNALKGDTKSRTTAELHPRKKLKKEVELWLENVERINGEIQDLEQKIGENSFASRGFLKGNVLKKIQEVDELYQRGKFPNSLVVDNPGWIGQALSTTTLFGGAAKTCMEEIWACLMDNDIQKIGVWGMGGIGKTTIMKLVHNQLLRETERFDIVIWITVSKEMNIIKLQNRIARAMKVSLDEDEDETIRAGMIYEMLARKGKYVLILDDLWDKLSLEEVGIPEPSNGSKLVVTTRLLDVCHYLNCREVRVPTLSNPDAWSLFLKKVGEDVSNHPNLLPIMESVAKECGGLPLAIVTIASSMKGVRDVHAWRDALHELKRNGETVKKMEEKVFQQLQFSYDRLRDEELKNCFLCCALFPEDWEIETDELIHLWIVEGHIKEMDSMQQEIDKGRTILDELKSSCLIENGYKGGGRVKLHDVLRDMALRITSVRPRFLVKAGMELNRLPDVGDWNEDLEKASLMWNGQLQIPSRMPPPKCPKLTTLLLSGCNLESIPECFFEQMHGLKILDLSWNSIKSLPNSICNLETLTTLLLGWCEQLEKVPSFSKLQALKKLDLSRTTIKHIPHGMERLVNLKYLDLSNTQITEVPSFSKLQALKKLDLRRTTIKHIPHGMERLVNLKYLDLSNTQITEMADGILAKLTSLQHLAAYEADSGHKFFVRGEEIGGLRKLELFEGCLLDWNEWNSCAQGLHARAIWPHQYIIYVGHQFKWNDYFGDSKKVIEFRGCDMICTIGIKILSDVEVLNIRECSVDLCEEESLFSWFIPMPHNNFSSLSRIDIHGCENIKKLFSSNWVLHNLQNLNTLGVGLCWDMEEIIASESEVEGAGNGVAIKLTFPRLKKLELWDLPKLKSICGANGVMVCDSIELIEISDCPELKRIPLHLPLQDDGQPSPPSSLRRIQANTKWWESVEWDHPHAKSLLEPYFHKLELIVACS</sequence>
<reference evidence="13 14" key="1">
    <citation type="submission" date="2025-04" db="UniProtKB">
        <authorList>
            <consortium name="RefSeq"/>
        </authorList>
    </citation>
    <scope>IDENTIFICATION</scope>
    <source>
        <tissue evidence="13 14">Fruit stalk</tissue>
    </source>
</reference>
<dbReference type="InterPro" id="IPR055414">
    <property type="entry name" value="LRR_R13L4/SHOC2-like"/>
</dbReference>
<dbReference type="InterPro" id="IPR036388">
    <property type="entry name" value="WH-like_DNA-bd_sf"/>
</dbReference>
<dbReference type="GO" id="GO:0006952">
    <property type="term" value="P:defense response"/>
    <property type="evidence" value="ECO:0007669"/>
    <property type="project" value="UniProtKB-KW"/>
</dbReference>
<dbReference type="PANTHER" id="PTHR33463:SF187">
    <property type="entry name" value="AND NB-ARC DOMAIN DISEASE RESISTANCE PROTEIN, PUTATIVE-RELATED"/>
    <property type="match status" value="1"/>
</dbReference>
<dbReference type="InterPro" id="IPR050905">
    <property type="entry name" value="Plant_NBS-LRR"/>
</dbReference>
<dbReference type="FunFam" id="1.10.10.10:FF:000322">
    <property type="entry name" value="Probable disease resistance protein At1g63360"/>
    <property type="match status" value="1"/>
</dbReference>
<dbReference type="RefSeq" id="XP_022734560.1">
    <property type="nucleotide sequence ID" value="XM_022878825.1"/>
</dbReference>
<protein>
    <submittedName>
        <fullName evidence="13 14">Probable disease resistance protein At4g27220 isoform X1</fullName>
    </submittedName>
</protein>
<evidence type="ECO:0000259" key="8">
    <source>
        <dbReference type="Pfam" id="PF00931"/>
    </source>
</evidence>
<feature type="domain" description="NB-ARC" evidence="8">
    <location>
        <begin position="136"/>
        <end position="299"/>
    </location>
</feature>
<dbReference type="GO" id="GO:0043531">
    <property type="term" value="F:ADP binding"/>
    <property type="evidence" value="ECO:0007669"/>
    <property type="project" value="InterPro"/>
</dbReference>
<evidence type="ECO:0000256" key="4">
    <source>
        <dbReference type="ARBA" id="ARBA00022741"/>
    </source>
</evidence>
<dbReference type="KEGG" id="dzi:111288068"/>
<dbReference type="GeneID" id="111288068"/>
<dbReference type="InterPro" id="IPR027417">
    <property type="entry name" value="P-loop_NTPase"/>
</dbReference>
<dbReference type="AlphaFoldDB" id="A0A6P5Y2E3"/>
<evidence type="ECO:0000259" key="11">
    <source>
        <dbReference type="Pfam" id="PF23598"/>
    </source>
</evidence>
<keyword evidence="3" id="KW-0677">Repeat</keyword>
<comment type="similarity">
    <text evidence="1">Belongs to the disease resistance NB-LRR family.</text>
</comment>
<dbReference type="Pfam" id="PF23598">
    <property type="entry name" value="LRR_14"/>
    <property type="match status" value="1"/>
</dbReference>
<evidence type="ECO:0000256" key="7">
    <source>
        <dbReference type="SAM" id="Coils"/>
    </source>
</evidence>
<proteinExistence type="inferred from homology"/>
<dbReference type="Pfam" id="PF23559">
    <property type="entry name" value="WHD_DRP"/>
    <property type="match status" value="1"/>
</dbReference>
<evidence type="ECO:0000259" key="9">
    <source>
        <dbReference type="Pfam" id="PF23247"/>
    </source>
</evidence>
<keyword evidence="7" id="KW-0175">Coiled coil</keyword>
<organism evidence="12 13">
    <name type="scientific">Durio zibethinus</name>
    <name type="common">Durian</name>
    <dbReference type="NCBI Taxonomy" id="66656"/>
    <lineage>
        <taxon>Eukaryota</taxon>
        <taxon>Viridiplantae</taxon>
        <taxon>Streptophyta</taxon>
        <taxon>Embryophyta</taxon>
        <taxon>Tracheophyta</taxon>
        <taxon>Spermatophyta</taxon>
        <taxon>Magnoliopsida</taxon>
        <taxon>eudicotyledons</taxon>
        <taxon>Gunneridae</taxon>
        <taxon>Pentapetalae</taxon>
        <taxon>rosids</taxon>
        <taxon>malvids</taxon>
        <taxon>Malvales</taxon>
        <taxon>Malvaceae</taxon>
        <taxon>Helicteroideae</taxon>
        <taxon>Durio</taxon>
    </lineage>
</organism>
<evidence type="ECO:0000256" key="3">
    <source>
        <dbReference type="ARBA" id="ARBA00022737"/>
    </source>
</evidence>
<dbReference type="RefSeq" id="XP_022734561.1">
    <property type="nucleotide sequence ID" value="XM_022878826.1"/>
</dbReference>
<dbReference type="SMART" id="SM00365">
    <property type="entry name" value="LRR_SD22"/>
    <property type="match status" value="3"/>
</dbReference>
<evidence type="ECO:0000256" key="6">
    <source>
        <dbReference type="ARBA" id="ARBA00022840"/>
    </source>
</evidence>
<dbReference type="SUPFAM" id="SSF52540">
    <property type="entry name" value="P-loop containing nucleoside triphosphate hydrolases"/>
    <property type="match status" value="1"/>
</dbReference>
<dbReference type="Pfam" id="PF13855">
    <property type="entry name" value="LRR_8"/>
    <property type="match status" value="1"/>
</dbReference>
<dbReference type="Gene3D" id="1.10.8.430">
    <property type="entry name" value="Helical domain of apoptotic protease-activating factors"/>
    <property type="match status" value="1"/>
</dbReference>
<dbReference type="Gene3D" id="3.80.10.10">
    <property type="entry name" value="Ribonuclease Inhibitor"/>
    <property type="match status" value="2"/>
</dbReference>
<dbReference type="InterPro" id="IPR002182">
    <property type="entry name" value="NB-ARC"/>
</dbReference>
<evidence type="ECO:0000313" key="13">
    <source>
        <dbReference type="RefSeq" id="XP_022734560.1"/>
    </source>
</evidence>
<dbReference type="GO" id="GO:0005524">
    <property type="term" value="F:ATP binding"/>
    <property type="evidence" value="ECO:0007669"/>
    <property type="project" value="UniProtKB-KW"/>
</dbReference>
<feature type="domain" description="Disease resistance protein At4g27190-like leucine-rich repeats" evidence="9">
    <location>
        <begin position="793"/>
        <end position="907"/>
    </location>
</feature>
<dbReference type="InterPro" id="IPR032675">
    <property type="entry name" value="LRR_dom_sf"/>
</dbReference>
<feature type="domain" description="Disease resistance protein winged helix" evidence="10">
    <location>
        <begin position="387"/>
        <end position="455"/>
    </location>
</feature>
<evidence type="ECO:0000313" key="12">
    <source>
        <dbReference type="Proteomes" id="UP000515121"/>
    </source>
</evidence>
<keyword evidence="5" id="KW-0611">Plant defense</keyword>
<dbReference type="FunFam" id="3.40.50.300:FF:001091">
    <property type="entry name" value="Probable disease resistance protein At1g61300"/>
    <property type="match status" value="1"/>
</dbReference>
<feature type="coiled-coil region" evidence="7">
    <location>
        <begin position="18"/>
        <end position="77"/>
    </location>
</feature>
<evidence type="ECO:0000259" key="10">
    <source>
        <dbReference type="Pfam" id="PF23559"/>
    </source>
</evidence>
<name>A0A6P5Y2E3_DURZI</name>
<dbReference type="Proteomes" id="UP000515121">
    <property type="component" value="Unplaced"/>
</dbReference>
<dbReference type="FunFam" id="1.10.8.430:FF:000003">
    <property type="entry name" value="Probable disease resistance protein At5g66910"/>
    <property type="match status" value="1"/>
</dbReference>
<dbReference type="Pfam" id="PF00931">
    <property type="entry name" value="NB-ARC"/>
    <property type="match status" value="1"/>
</dbReference>
<dbReference type="PROSITE" id="PS51450">
    <property type="entry name" value="LRR"/>
    <property type="match status" value="2"/>
</dbReference>
<keyword evidence="2" id="KW-0433">Leucine-rich repeat</keyword>
<evidence type="ECO:0000256" key="5">
    <source>
        <dbReference type="ARBA" id="ARBA00022821"/>
    </source>
</evidence>
<dbReference type="PRINTS" id="PR00364">
    <property type="entry name" value="DISEASERSIST"/>
</dbReference>
<dbReference type="OrthoDB" id="1926275at2759"/>
<dbReference type="SMART" id="SM00369">
    <property type="entry name" value="LRR_TYP"/>
    <property type="match status" value="6"/>
</dbReference>
<evidence type="ECO:0000256" key="2">
    <source>
        <dbReference type="ARBA" id="ARBA00022614"/>
    </source>
</evidence>
<evidence type="ECO:0000256" key="1">
    <source>
        <dbReference type="ARBA" id="ARBA00008894"/>
    </source>
</evidence>
<keyword evidence="6" id="KW-0067">ATP-binding</keyword>
<evidence type="ECO:0000313" key="14">
    <source>
        <dbReference type="RefSeq" id="XP_022734561.1"/>
    </source>
</evidence>